<sequence>MNFEVKEKVYLVYEFDIMNKDVKYKINNSAKVPKGYFHRVGYYMQLQHYIYGNQWVYTEFDAFTDDVRKIGIPEANGKEWVFAKDINNLVVKSSDGALVNKCKKSGRMIFSAYNYNEIDDIYKCIGDYGTMQLSSNEGVIWAYNNINNDICDIGIGTNINEKMYRRDWTFAQNGDEYSIKHMKVYIIYNEVGHHNEIKELDICRINLSGIAHGDKLRYNERTKDWGITQIEYRKNKEMKNLPNFIIVLSGQSNSQGWNAEVEECNWQDKLHERIFGYNVDELRWEIADLKTQSLGSSWYRKPGWQSLAFHMARRLVEAYVDIRPGIINLGIGGQSICRWVKYEQGDLWYKFNCERAFAVGVCQGDVFDMHSKYINDALNLCEGKCRVDVICWHQGESDSDLLGGNSEYYKESLQRVVEQYRSIIWCNEDTPFIVGETTSEDRNIELREVAATNNKMKCVKIADLTRQKEDRIHFDCKAQRKLGTRYFKALRSLYDD</sequence>
<dbReference type="AlphaFoldDB" id="A0A6C0F692"/>
<keyword evidence="1" id="KW-0378">Hydrolase</keyword>
<reference evidence="3" key="1">
    <citation type="journal article" date="2020" name="Nature">
        <title>Giant virus diversity and host interactions through global metagenomics.</title>
        <authorList>
            <person name="Schulz F."/>
            <person name="Roux S."/>
            <person name="Paez-Espino D."/>
            <person name="Jungbluth S."/>
            <person name="Walsh D.A."/>
            <person name="Denef V.J."/>
            <person name="McMahon K.D."/>
            <person name="Konstantinidis K.T."/>
            <person name="Eloe-Fadrosh E.A."/>
            <person name="Kyrpides N.C."/>
            <person name="Woyke T."/>
        </authorList>
    </citation>
    <scope>NUCLEOTIDE SEQUENCE</scope>
    <source>
        <strain evidence="3">GVMAG-S-ERX555967-131</strain>
    </source>
</reference>
<protein>
    <recommendedName>
        <fullName evidence="2">Sialate O-acetylesterase domain-containing protein</fullName>
    </recommendedName>
</protein>
<organism evidence="3">
    <name type="scientific">viral metagenome</name>
    <dbReference type="NCBI Taxonomy" id="1070528"/>
    <lineage>
        <taxon>unclassified sequences</taxon>
        <taxon>metagenomes</taxon>
        <taxon>organismal metagenomes</taxon>
    </lineage>
</organism>
<dbReference type="PANTHER" id="PTHR31988:SF19">
    <property type="entry name" value="9-O-ACETYL-N-ACETYLNEURAMINIC ACID DEACETYLASE-RELATED"/>
    <property type="match status" value="1"/>
</dbReference>
<evidence type="ECO:0000313" key="3">
    <source>
        <dbReference type="EMBL" id="QHT37178.1"/>
    </source>
</evidence>
<feature type="domain" description="Sialate O-acetylesterase" evidence="2">
    <location>
        <begin position="245"/>
        <end position="490"/>
    </location>
</feature>
<dbReference type="Pfam" id="PF03629">
    <property type="entry name" value="SASA"/>
    <property type="match status" value="1"/>
</dbReference>
<dbReference type="GO" id="GO:0016787">
    <property type="term" value="F:hydrolase activity"/>
    <property type="evidence" value="ECO:0007669"/>
    <property type="project" value="UniProtKB-KW"/>
</dbReference>
<dbReference type="InterPro" id="IPR005181">
    <property type="entry name" value="SASA"/>
</dbReference>
<dbReference type="Gene3D" id="3.40.50.1110">
    <property type="entry name" value="SGNH hydrolase"/>
    <property type="match status" value="1"/>
</dbReference>
<dbReference type="SUPFAM" id="SSF52266">
    <property type="entry name" value="SGNH hydrolase"/>
    <property type="match status" value="1"/>
</dbReference>
<dbReference type="InterPro" id="IPR052940">
    <property type="entry name" value="Carb_Esterase_6"/>
</dbReference>
<evidence type="ECO:0000256" key="1">
    <source>
        <dbReference type="ARBA" id="ARBA00022801"/>
    </source>
</evidence>
<evidence type="ECO:0000259" key="2">
    <source>
        <dbReference type="Pfam" id="PF03629"/>
    </source>
</evidence>
<dbReference type="EMBL" id="MN738790">
    <property type="protein sequence ID" value="QHT37178.1"/>
    <property type="molecule type" value="Genomic_DNA"/>
</dbReference>
<dbReference type="InterPro" id="IPR036514">
    <property type="entry name" value="SGNH_hydro_sf"/>
</dbReference>
<accession>A0A6C0F692</accession>
<dbReference type="PANTHER" id="PTHR31988">
    <property type="entry name" value="ESTERASE, PUTATIVE (DUF303)-RELATED"/>
    <property type="match status" value="1"/>
</dbReference>
<name>A0A6C0F692_9ZZZZ</name>
<proteinExistence type="predicted"/>